<dbReference type="AlphaFoldDB" id="A0A1I2A2J2"/>
<dbReference type="PANTHER" id="PTHR46889">
    <property type="entry name" value="TRANSPOSASE INSF FOR INSERTION SEQUENCE IS3B-RELATED"/>
    <property type="match status" value="1"/>
</dbReference>
<dbReference type="GO" id="GO:0015074">
    <property type="term" value="P:DNA integration"/>
    <property type="evidence" value="ECO:0007669"/>
    <property type="project" value="InterPro"/>
</dbReference>
<dbReference type="PROSITE" id="PS50994">
    <property type="entry name" value="INTEGRASE"/>
    <property type="match status" value="1"/>
</dbReference>
<sequence>FHSDRGIQYACTEFKELLASNPFVTQSMSRKGDCWDNAVAESFFKTLKTEWIYRNKYATKKQARVSVFEYIETWYNTQRTHSALNYLSPVEFAELINKQKLAA</sequence>
<dbReference type="InterPro" id="IPR036397">
    <property type="entry name" value="RNaseH_sf"/>
</dbReference>
<protein>
    <submittedName>
        <fullName evidence="2">Integrase core domain-containing protein</fullName>
    </submittedName>
</protein>
<dbReference type="InterPro" id="IPR050900">
    <property type="entry name" value="Transposase_IS3/IS150/IS904"/>
</dbReference>
<reference evidence="2 3" key="1">
    <citation type="submission" date="2016-10" db="EMBL/GenBank/DDBJ databases">
        <authorList>
            <person name="de Groot N.N."/>
        </authorList>
    </citation>
    <scope>NUCLEOTIDE SEQUENCE [LARGE SCALE GENOMIC DNA]</scope>
    <source>
        <strain evidence="2 3">CGMCC 1.9156</strain>
    </source>
</reference>
<evidence type="ECO:0000313" key="3">
    <source>
        <dbReference type="Proteomes" id="UP000198964"/>
    </source>
</evidence>
<dbReference type="STRING" id="655355.SAMN05216283_1011"/>
<dbReference type="InterPro" id="IPR001584">
    <property type="entry name" value="Integrase_cat-core"/>
</dbReference>
<dbReference type="RefSeq" id="WP_139218177.1">
    <property type="nucleotide sequence ID" value="NZ_FONW01000001.1"/>
</dbReference>
<organism evidence="2 3">
    <name type="scientific">Sunxiuqinia elliptica</name>
    <dbReference type="NCBI Taxonomy" id="655355"/>
    <lineage>
        <taxon>Bacteria</taxon>
        <taxon>Pseudomonadati</taxon>
        <taxon>Bacteroidota</taxon>
        <taxon>Bacteroidia</taxon>
        <taxon>Marinilabiliales</taxon>
        <taxon>Prolixibacteraceae</taxon>
        <taxon>Sunxiuqinia</taxon>
    </lineage>
</organism>
<dbReference type="EMBL" id="FONW01000001">
    <property type="protein sequence ID" value="SFE38039.1"/>
    <property type="molecule type" value="Genomic_DNA"/>
</dbReference>
<keyword evidence="3" id="KW-1185">Reference proteome</keyword>
<dbReference type="Gene3D" id="3.30.420.10">
    <property type="entry name" value="Ribonuclease H-like superfamily/Ribonuclease H"/>
    <property type="match status" value="1"/>
</dbReference>
<dbReference type="SUPFAM" id="SSF53098">
    <property type="entry name" value="Ribonuclease H-like"/>
    <property type="match status" value="1"/>
</dbReference>
<feature type="non-terminal residue" evidence="2">
    <location>
        <position position="1"/>
    </location>
</feature>
<dbReference type="Proteomes" id="UP000198964">
    <property type="component" value="Unassembled WGS sequence"/>
</dbReference>
<proteinExistence type="predicted"/>
<accession>A0A1I2A2J2</accession>
<dbReference type="GO" id="GO:0003676">
    <property type="term" value="F:nucleic acid binding"/>
    <property type="evidence" value="ECO:0007669"/>
    <property type="project" value="InterPro"/>
</dbReference>
<feature type="domain" description="Integrase catalytic" evidence="1">
    <location>
        <begin position="1"/>
        <end position="97"/>
    </location>
</feature>
<evidence type="ECO:0000259" key="1">
    <source>
        <dbReference type="PROSITE" id="PS50994"/>
    </source>
</evidence>
<evidence type="ECO:0000313" key="2">
    <source>
        <dbReference type="EMBL" id="SFE38039.1"/>
    </source>
</evidence>
<name>A0A1I2A2J2_9BACT</name>
<gene>
    <name evidence="2" type="ORF">SAMN05216283_1011</name>
</gene>
<dbReference type="PANTHER" id="PTHR46889:SF4">
    <property type="entry name" value="TRANSPOSASE INSO FOR INSERTION SEQUENCE ELEMENT IS911B-RELATED"/>
    <property type="match status" value="1"/>
</dbReference>
<dbReference type="Pfam" id="PF13683">
    <property type="entry name" value="rve_3"/>
    <property type="match status" value="1"/>
</dbReference>
<dbReference type="InterPro" id="IPR012337">
    <property type="entry name" value="RNaseH-like_sf"/>
</dbReference>